<feature type="chain" id="PRO_5041952364" evidence="3">
    <location>
        <begin position="19"/>
        <end position="595"/>
    </location>
</feature>
<proteinExistence type="predicted"/>
<dbReference type="Proteomes" id="UP001270362">
    <property type="component" value="Unassembled WGS sequence"/>
</dbReference>
<evidence type="ECO:0000313" key="5">
    <source>
        <dbReference type="Proteomes" id="UP001270362"/>
    </source>
</evidence>
<comment type="caution">
    <text evidence="4">The sequence shown here is derived from an EMBL/GenBank/DDBJ whole genome shotgun (WGS) entry which is preliminary data.</text>
</comment>
<feature type="compositionally biased region" description="Basic residues" evidence="1">
    <location>
        <begin position="282"/>
        <end position="298"/>
    </location>
</feature>
<reference evidence="4" key="1">
    <citation type="journal article" date="2023" name="Mol. Phylogenet. Evol.">
        <title>Genome-scale phylogeny and comparative genomics of the fungal order Sordariales.</title>
        <authorList>
            <person name="Hensen N."/>
            <person name="Bonometti L."/>
            <person name="Westerberg I."/>
            <person name="Brannstrom I.O."/>
            <person name="Guillou S."/>
            <person name="Cros-Aarteil S."/>
            <person name="Calhoun S."/>
            <person name="Haridas S."/>
            <person name="Kuo A."/>
            <person name="Mondo S."/>
            <person name="Pangilinan J."/>
            <person name="Riley R."/>
            <person name="LaButti K."/>
            <person name="Andreopoulos B."/>
            <person name="Lipzen A."/>
            <person name="Chen C."/>
            <person name="Yan M."/>
            <person name="Daum C."/>
            <person name="Ng V."/>
            <person name="Clum A."/>
            <person name="Steindorff A."/>
            <person name="Ohm R.A."/>
            <person name="Martin F."/>
            <person name="Silar P."/>
            <person name="Natvig D.O."/>
            <person name="Lalanne C."/>
            <person name="Gautier V."/>
            <person name="Ament-Velasquez S.L."/>
            <person name="Kruys A."/>
            <person name="Hutchinson M.I."/>
            <person name="Powell A.J."/>
            <person name="Barry K."/>
            <person name="Miller A.N."/>
            <person name="Grigoriev I.V."/>
            <person name="Debuchy R."/>
            <person name="Gladieux P."/>
            <person name="Hiltunen Thoren M."/>
            <person name="Johannesson H."/>
        </authorList>
    </citation>
    <scope>NUCLEOTIDE SEQUENCE</scope>
    <source>
        <strain evidence="4">CBS 314.62</strain>
    </source>
</reference>
<protein>
    <submittedName>
        <fullName evidence="4">Uncharacterized protein</fullName>
    </submittedName>
</protein>
<sequence length="595" mass="66288">MRGFFTAALLLAPALAGARTIDPSIVLASSTSIHLLQSGRVEMPMDPELMFHIEVHEASEPCGPASITVNGGSLPEEGRGTLTLGHGVAVTAHWTFTCLLWDNQPYQQIMQLWVDSVNGEVGQDLGFSARFHQVEPLWIVDDATSTSGPAADISQEPVAEDDLDDTEDEDWVDAVDDTEGPIDVYQTMMELDELRFQMALLRDAISFKEEQLAWALDQQDTDDQEEEEKNNTPDCSGGFQCALKTFSKKIAAIFTTPAGEDDDKSSQGGRFKWPFPFPGHKNKGHCPKFPHRGNHTHGNHTFPRPPWHHPHHPHHGNHTHGNHTFPPPPWHRHPHHGNHTHGNHTHGNHTFPRPPWRRPHRPPLFCRCPPPPPPHHHPGEPPKDGPPPPHHHHPGMPPKDGPLPPHHHPDEPPKDGRPLPPPHHDHPVMPHDGSLHEHFHTAPSGNHAAASPLKIIGIAAVVLFLLAKLRKLHRRRKTSRAERRAACRARCRSFFGQLRGLCRRVGVIRLEDDVPNSYPAEQKLRLFEVDDACDLPVEKEVPTLSEKEELLRADEGELTMAGEIASFRTVADIVGDMIAEERRASALRGELGGKD</sequence>
<feature type="signal peptide" evidence="3">
    <location>
        <begin position="1"/>
        <end position="18"/>
    </location>
</feature>
<reference evidence="4" key="2">
    <citation type="submission" date="2023-06" db="EMBL/GenBank/DDBJ databases">
        <authorList>
            <consortium name="Lawrence Berkeley National Laboratory"/>
            <person name="Haridas S."/>
            <person name="Hensen N."/>
            <person name="Bonometti L."/>
            <person name="Westerberg I."/>
            <person name="Brannstrom I.O."/>
            <person name="Guillou S."/>
            <person name="Cros-Aarteil S."/>
            <person name="Calhoun S."/>
            <person name="Kuo A."/>
            <person name="Mondo S."/>
            <person name="Pangilinan J."/>
            <person name="Riley R."/>
            <person name="Labutti K."/>
            <person name="Andreopoulos B."/>
            <person name="Lipzen A."/>
            <person name="Chen C."/>
            <person name="Yanf M."/>
            <person name="Daum C."/>
            <person name="Ng V."/>
            <person name="Clum A."/>
            <person name="Steindorff A."/>
            <person name="Ohm R."/>
            <person name="Martin F."/>
            <person name="Silar P."/>
            <person name="Natvig D."/>
            <person name="Lalanne C."/>
            <person name="Gautier V."/>
            <person name="Ament-Velasquez S.L."/>
            <person name="Kruys A."/>
            <person name="Hutchinson M.I."/>
            <person name="Powell A.J."/>
            <person name="Barry K."/>
            <person name="Miller A.N."/>
            <person name="Grigoriev I.V."/>
            <person name="Debuchy R."/>
            <person name="Gladieux P."/>
            <person name="Thoren M.H."/>
            <person name="Johannesson H."/>
        </authorList>
    </citation>
    <scope>NUCLEOTIDE SEQUENCE</scope>
    <source>
        <strain evidence="4">CBS 314.62</strain>
    </source>
</reference>
<feature type="transmembrane region" description="Helical" evidence="2">
    <location>
        <begin position="449"/>
        <end position="467"/>
    </location>
</feature>
<evidence type="ECO:0000256" key="1">
    <source>
        <dbReference type="SAM" id="MobiDB-lite"/>
    </source>
</evidence>
<feature type="compositionally biased region" description="Basic residues" evidence="1">
    <location>
        <begin position="330"/>
        <end position="347"/>
    </location>
</feature>
<evidence type="ECO:0000256" key="2">
    <source>
        <dbReference type="SAM" id="Phobius"/>
    </source>
</evidence>
<keyword evidence="2" id="KW-0472">Membrane</keyword>
<feature type="compositionally biased region" description="Basic and acidic residues" evidence="1">
    <location>
        <begin position="407"/>
        <end position="440"/>
    </location>
</feature>
<feature type="region of interest" description="Disordered" evidence="1">
    <location>
        <begin position="258"/>
        <end position="277"/>
    </location>
</feature>
<dbReference type="EMBL" id="JAULSO010000002">
    <property type="protein sequence ID" value="KAK3688156.1"/>
    <property type="molecule type" value="Genomic_DNA"/>
</dbReference>
<feature type="region of interest" description="Disordered" evidence="1">
    <location>
        <begin position="282"/>
        <end position="445"/>
    </location>
</feature>
<keyword evidence="2" id="KW-0812">Transmembrane</keyword>
<feature type="compositionally biased region" description="Pro residues" evidence="1">
    <location>
        <begin position="395"/>
        <end position="404"/>
    </location>
</feature>
<name>A0AAE1CC65_9PEZI</name>
<gene>
    <name evidence="4" type="ORF">B0T22DRAFT_146867</name>
</gene>
<feature type="compositionally biased region" description="Acidic residues" evidence="1">
    <location>
        <begin position="219"/>
        <end position="228"/>
    </location>
</feature>
<feature type="region of interest" description="Disordered" evidence="1">
    <location>
        <begin position="217"/>
        <end position="238"/>
    </location>
</feature>
<evidence type="ECO:0000313" key="4">
    <source>
        <dbReference type="EMBL" id="KAK3688156.1"/>
    </source>
</evidence>
<keyword evidence="3" id="KW-0732">Signal</keyword>
<keyword evidence="5" id="KW-1185">Reference proteome</keyword>
<keyword evidence="2" id="KW-1133">Transmembrane helix</keyword>
<accession>A0AAE1CC65</accession>
<feature type="region of interest" description="Disordered" evidence="1">
    <location>
        <begin position="145"/>
        <end position="168"/>
    </location>
</feature>
<dbReference type="AlphaFoldDB" id="A0AAE1CC65"/>
<evidence type="ECO:0000256" key="3">
    <source>
        <dbReference type="SAM" id="SignalP"/>
    </source>
</evidence>
<feature type="compositionally biased region" description="Acidic residues" evidence="1">
    <location>
        <begin position="158"/>
        <end position="168"/>
    </location>
</feature>
<feature type="compositionally biased region" description="Basic residues" evidence="1">
    <location>
        <begin position="306"/>
        <end position="321"/>
    </location>
</feature>
<organism evidence="4 5">
    <name type="scientific">Podospora appendiculata</name>
    <dbReference type="NCBI Taxonomy" id="314037"/>
    <lineage>
        <taxon>Eukaryota</taxon>
        <taxon>Fungi</taxon>
        <taxon>Dikarya</taxon>
        <taxon>Ascomycota</taxon>
        <taxon>Pezizomycotina</taxon>
        <taxon>Sordariomycetes</taxon>
        <taxon>Sordariomycetidae</taxon>
        <taxon>Sordariales</taxon>
        <taxon>Podosporaceae</taxon>
        <taxon>Podospora</taxon>
    </lineage>
</organism>